<gene>
    <name evidence="1" type="ORF">ACFQPE_17590</name>
</gene>
<dbReference type="AlphaFoldDB" id="A0ABD6ADJ5"/>
<dbReference type="Pfam" id="PF18780">
    <property type="entry name" value="HNH_repeat"/>
    <property type="match status" value="1"/>
</dbReference>
<dbReference type="GeneID" id="79317222"/>
<dbReference type="GO" id="GO:0004519">
    <property type="term" value="F:endonuclease activity"/>
    <property type="evidence" value="ECO:0007669"/>
    <property type="project" value="UniProtKB-KW"/>
</dbReference>
<dbReference type="EMBL" id="JBHTBF010000003">
    <property type="protein sequence ID" value="MFC7318589.1"/>
    <property type="molecule type" value="Genomic_DNA"/>
</dbReference>
<keyword evidence="1" id="KW-0378">Hydrolase</keyword>
<dbReference type="Proteomes" id="UP001596547">
    <property type="component" value="Unassembled WGS sequence"/>
</dbReference>
<keyword evidence="1" id="KW-0255">Endonuclease</keyword>
<protein>
    <submittedName>
        <fullName evidence="1">Homing endonuclease associated repeat-containing protein</fullName>
    </submittedName>
</protein>
<proteinExistence type="predicted"/>
<dbReference type="InterPro" id="IPR041025">
    <property type="entry name" value="HNH_repeat"/>
</dbReference>
<reference evidence="1 2" key="1">
    <citation type="journal article" date="2019" name="Int. J. Syst. Evol. Microbiol.">
        <title>The Global Catalogue of Microorganisms (GCM) 10K type strain sequencing project: providing services to taxonomists for standard genome sequencing and annotation.</title>
        <authorList>
            <consortium name="The Broad Institute Genomics Platform"/>
            <consortium name="The Broad Institute Genome Sequencing Center for Infectious Disease"/>
            <person name="Wu L."/>
            <person name="Ma J."/>
        </authorList>
    </citation>
    <scope>NUCLEOTIDE SEQUENCE [LARGE SCALE GENOMIC DNA]</scope>
    <source>
        <strain evidence="1 2">PSR21</strain>
    </source>
</reference>
<evidence type="ECO:0000313" key="1">
    <source>
        <dbReference type="EMBL" id="MFC7318589.1"/>
    </source>
</evidence>
<accession>A0ABD6ADJ5</accession>
<comment type="caution">
    <text evidence="1">The sequence shown here is derived from an EMBL/GenBank/DDBJ whole genome shotgun (WGS) entry which is preliminary data.</text>
</comment>
<keyword evidence="1" id="KW-0540">Nuclease</keyword>
<name>A0ABD6ADJ5_9EURY</name>
<organism evidence="1 2">
    <name type="scientific">Halomarina halobia</name>
    <dbReference type="NCBI Taxonomy" id="3033386"/>
    <lineage>
        <taxon>Archaea</taxon>
        <taxon>Methanobacteriati</taxon>
        <taxon>Methanobacteriota</taxon>
        <taxon>Stenosarchaea group</taxon>
        <taxon>Halobacteria</taxon>
        <taxon>Halobacteriales</taxon>
        <taxon>Natronomonadaceae</taxon>
        <taxon>Halomarina</taxon>
    </lineage>
</organism>
<evidence type="ECO:0000313" key="2">
    <source>
        <dbReference type="Proteomes" id="UP001596547"/>
    </source>
</evidence>
<dbReference type="RefSeq" id="WP_276306570.1">
    <property type="nucleotide sequence ID" value="NZ_CP119993.1"/>
</dbReference>
<keyword evidence="2" id="KW-1185">Reference proteome</keyword>
<sequence length="68" mass="7974">MALTTLDLFIDLKRLEDELGRLPRANDVVRDGAHSVNTYYKRFDGNWRHVETAYRQWRDTGRLPADAP</sequence>